<dbReference type="AlphaFoldDB" id="A0A8J2LBP1"/>
<dbReference type="Proteomes" id="UP000708208">
    <property type="component" value="Unassembled WGS sequence"/>
</dbReference>
<evidence type="ECO:0000313" key="2">
    <source>
        <dbReference type="Proteomes" id="UP000708208"/>
    </source>
</evidence>
<protein>
    <submittedName>
        <fullName evidence="1">Uncharacterized protein</fullName>
    </submittedName>
</protein>
<organism evidence="1 2">
    <name type="scientific">Allacma fusca</name>
    <dbReference type="NCBI Taxonomy" id="39272"/>
    <lineage>
        <taxon>Eukaryota</taxon>
        <taxon>Metazoa</taxon>
        <taxon>Ecdysozoa</taxon>
        <taxon>Arthropoda</taxon>
        <taxon>Hexapoda</taxon>
        <taxon>Collembola</taxon>
        <taxon>Symphypleona</taxon>
        <taxon>Sminthuridae</taxon>
        <taxon>Allacma</taxon>
    </lineage>
</organism>
<feature type="non-terminal residue" evidence="1">
    <location>
        <position position="1"/>
    </location>
</feature>
<sequence>MNAVGPFICYGRTRAAFCKNIFFIFAGFNKHQTTVRAATLVVGHTPSSTSAKTVVHFFQYAKTPRFQRFDYGQDLNVLN</sequence>
<gene>
    <name evidence="1" type="ORF">AFUS01_LOCUS42185</name>
</gene>
<evidence type="ECO:0000313" key="1">
    <source>
        <dbReference type="EMBL" id="CAG7832502.1"/>
    </source>
</evidence>
<name>A0A8J2LBP1_9HEXA</name>
<dbReference type="OrthoDB" id="9974421at2759"/>
<reference evidence="1" key="1">
    <citation type="submission" date="2021-06" db="EMBL/GenBank/DDBJ databases">
        <authorList>
            <person name="Hodson N. C."/>
            <person name="Mongue J. A."/>
            <person name="Jaron S. K."/>
        </authorList>
    </citation>
    <scope>NUCLEOTIDE SEQUENCE</scope>
</reference>
<accession>A0A8J2LBP1</accession>
<keyword evidence="2" id="KW-1185">Reference proteome</keyword>
<proteinExistence type="predicted"/>
<comment type="caution">
    <text evidence="1">The sequence shown here is derived from an EMBL/GenBank/DDBJ whole genome shotgun (WGS) entry which is preliminary data.</text>
</comment>
<dbReference type="EMBL" id="CAJVCH010565372">
    <property type="protein sequence ID" value="CAG7832502.1"/>
    <property type="molecule type" value="Genomic_DNA"/>
</dbReference>